<evidence type="ECO:0000256" key="2">
    <source>
        <dbReference type="ARBA" id="ARBA00023015"/>
    </source>
</evidence>
<dbReference type="PANTHER" id="PTHR43133:SF45">
    <property type="entry name" value="RNA POLYMERASE ECF-TYPE SIGMA FACTOR"/>
    <property type="match status" value="1"/>
</dbReference>
<dbReference type="InterPro" id="IPR036388">
    <property type="entry name" value="WH-like_DNA-bd_sf"/>
</dbReference>
<dbReference type="InterPro" id="IPR013249">
    <property type="entry name" value="RNA_pol_sigma70_r4_t2"/>
</dbReference>
<evidence type="ECO:0000259" key="5">
    <source>
        <dbReference type="PROSITE" id="PS00622"/>
    </source>
</evidence>
<dbReference type="Gene3D" id="1.10.10.10">
    <property type="entry name" value="Winged helix-like DNA-binding domain superfamily/Winged helix DNA-binding domain"/>
    <property type="match status" value="1"/>
</dbReference>
<dbReference type="InterPro" id="IPR000792">
    <property type="entry name" value="Tscrpt_reg_LuxR_C"/>
</dbReference>
<sequence length="164" mass="18948">MSPAKEKQFEALLARHKGILYKIARSYSYCNEDRRDLIQDMTLQLWRSAENYDPNFAQSTWVYRIALNTAISFLRSDMARKNTFSSAEEVFVEAETQGGSEELMIQIQQLLQQLDKLDRALMIMHLDGLDYDAIADVLNISSSNVSTKLSRIKQKLAKEFNEEK</sequence>
<dbReference type="AlphaFoldDB" id="A0A8J6IRH2"/>
<organism evidence="6 7">
    <name type="scientific">Neptunicella marina</name>
    <dbReference type="NCBI Taxonomy" id="2125989"/>
    <lineage>
        <taxon>Bacteria</taxon>
        <taxon>Pseudomonadati</taxon>
        <taxon>Pseudomonadota</taxon>
        <taxon>Gammaproteobacteria</taxon>
        <taxon>Alteromonadales</taxon>
        <taxon>Alteromonadaceae</taxon>
        <taxon>Neptunicella</taxon>
    </lineage>
</organism>
<protein>
    <submittedName>
        <fullName evidence="6">Sigma-70 family RNA polymerase sigma factor</fullName>
    </submittedName>
</protein>
<keyword evidence="2" id="KW-0805">Transcription regulation</keyword>
<dbReference type="InterPro" id="IPR014284">
    <property type="entry name" value="RNA_pol_sigma-70_dom"/>
</dbReference>
<comment type="caution">
    <text evidence="6">The sequence shown here is derived from an EMBL/GenBank/DDBJ whole genome shotgun (WGS) entry which is preliminary data.</text>
</comment>
<evidence type="ECO:0000256" key="4">
    <source>
        <dbReference type="ARBA" id="ARBA00023163"/>
    </source>
</evidence>
<feature type="domain" description="HTH luxR-type" evidence="5">
    <location>
        <begin position="128"/>
        <end position="155"/>
    </location>
</feature>
<evidence type="ECO:0000256" key="3">
    <source>
        <dbReference type="ARBA" id="ARBA00023082"/>
    </source>
</evidence>
<dbReference type="NCBIfam" id="TIGR02937">
    <property type="entry name" value="sigma70-ECF"/>
    <property type="match status" value="1"/>
</dbReference>
<accession>A0A8J6IRH2</accession>
<dbReference type="GO" id="GO:0003677">
    <property type="term" value="F:DNA binding"/>
    <property type="evidence" value="ECO:0007669"/>
    <property type="project" value="InterPro"/>
</dbReference>
<dbReference type="Gene3D" id="1.10.1740.10">
    <property type="match status" value="1"/>
</dbReference>
<gene>
    <name evidence="6" type="ORF">H8B19_04280</name>
</gene>
<dbReference type="PROSITE" id="PS00622">
    <property type="entry name" value="HTH_LUXR_1"/>
    <property type="match status" value="1"/>
</dbReference>
<dbReference type="RefSeq" id="WP_186505539.1">
    <property type="nucleotide sequence ID" value="NZ_JACNEP010000002.1"/>
</dbReference>
<dbReference type="Pfam" id="PF04542">
    <property type="entry name" value="Sigma70_r2"/>
    <property type="match status" value="1"/>
</dbReference>
<dbReference type="GO" id="GO:0006352">
    <property type="term" value="P:DNA-templated transcription initiation"/>
    <property type="evidence" value="ECO:0007669"/>
    <property type="project" value="InterPro"/>
</dbReference>
<dbReference type="InterPro" id="IPR013325">
    <property type="entry name" value="RNA_pol_sigma_r2"/>
</dbReference>
<dbReference type="GO" id="GO:0016987">
    <property type="term" value="F:sigma factor activity"/>
    <property type="evidence" value="ECO:0007669"/>
    <property type="project" value="UniProtKB-KW"/>
</dbReference>
<evidence type="ECO:0000313" key="6">
    <source>
        <dbReference type="EMBL" id="MBC3765079.1"/>
    </source>
</evidence>
<dbReference type="EMBL" id="JACNEP010000002">
    <property type="protein sequence ID" value="MBC3765079.1"/>
    <property type="molecule type" value="Genomic_DNA"/>
</dbReference>
<evidence type="ECO:0000256" key="1">
    <source>
        <dbReference type="ARBA" id="ARBA00010641"/>
    </source>
</evidence>
<dbReference type="PANTHER" id="PTHR43133">
    <property type="entry name" value="RNA POLYMERASE ECF-TYPE SIGMA FACTO"/>
    <property type="match status" value="1"/>
</dbReference>
<proteinExistence type="inferred from homology"/>
<dbReference type="InterPro" id="IPR007627">
    <property type="entry name" value="RNA_pol_sigma70_r2"/>
</dbReference>
<dbReference type="Proteomes" id="UP000601768">
    <property type="component" value="Unassembled WGS sequence"/>
</dbReference>
<dbReference type="Pfam" id="PF08281">
    <property type="entry name" value="Sigma70_r4_2"/>
    <property type="match status" value="1"/>
</dbReference>
<comment type="similarity">
    <text evidence="1">Belongs to the sigma-70 factor family. ECF subfamily.</text>
</comment>
<dbReference type="InterPro" id="IPR039425">
    <property type="entry name" value="RNA_pol_sigma-70-like"/>
</dbReference>
<name>A0A8J6IRH2_9ALTE</name>
<reference evidence="6" key="1">
    <citation type="journal article" date="2018" name="Int. J. Syst. Evol. Microbiol.">
        <title>Neptunicella marina gen. nov., sp. nov., isolated from surface seawater.</title>
        <authorList>
            <person name="Liu X."/>
            <person name="Lai Q."/>
            <person name="Du Y."/>
            <person name="Zhang X."/>
            <person name="Liu Z."/>
            <person name="Sun F."/>
            <person name="Shao Z."/>
        </authorList>
    </citation>
    <scope>NUCLEOTIDE SEQUENCE</scope>
    <source>
        <strain evidence="6">S27-2</strain>
    </source>
</reference>
<dbReference type="SUPFAM" id="SSF88659">
    <property type="entry name" value="Sigma3 and sigma4 domains of RNA polymerase sigma factors"/>
    <property type="match status" value="1"/>
</dbReference>
<keyword evidence="3" id="KW-0731">Sigma factor</keyword>
<dbReference type="InterPro" id="IPR013324">
    <property type="entry name" value="RNA_pol_sigma_r3/r4-like"/>
</dbReference>
<dbReference type="SUPFAM" id="SSF88946">
    <property type="entry name" value="Sigma2 domain of RNA polymerase sigma factors"/>
    <property type="match status" value="1"/>
</dbReference>
<reference evidence="6" key="2">
    <citation type="submission" date="2020-08" db="EMBL/GenBank/DDBJ databases">
        <authorList>
            <person name="Lai Q."/>
        </authorList>
    </citation>
    <scope>NUCLEOTIDE SEQUENCE</scope>
    <source>
        <strain evidence="6">S27-2</strain>
    </source>
</reference>
<keyword evidence="4" id="KW-0804">Transcription</keyword>
<evidence type="ECO:0000313" key="7">
    <source>
        <dbReference type="Proteomes" id="UP000601768"/>
    </source>
</evidence>
<keyword evidence="7" id="KW-1185">Reference proteome</keyword>